<keyword evidence="2" id="KW-1185">Reference proteome</keyword>
<dbReference type="Proteomes" id="UP000256388">
    <property type="component" value="Unassembled WGS sequence"/>
</dbReference>
<gene>
    <name evidence="1" type="ORF">DFR64_2426</name>
</gene>
<evidence type="ECO:0000313" key="2">
    <source>
        <dbReference type="Proteomes" id="UP000256388"/>
    </source>
</evidence>
<sequence length="144" mass="16146">MNTTMNTKAVFEGLVFDEEDQQLAISFVGNEACYVINDAGFLRHISSEQIDRQVLNALFGQIEENKEAITEQTVKMIGQDDLFTHAIIQNQLENVDEQMDKILENGLPEAGRSYLGMLGFKIVVNYHGEVIRVEQPALPAEGDE</sequence>
<comment type="caution">
    <text evidence="1">The sequence shown here is derived from an EMBL/GenBank/DDBJ whole genome shotgun (WGS) entry which is preliminary data.</text>
</comment>
<reference evidence="1 2" key="1">
    <citation type="submission" date="2018-08" db="EMBL/GenBank/DDBJ databases">
        <title>Genomic Encyclopedia of Type Strains, Phase IV (KMG-IV): sequencing the most valuable type-strain genomes for metagenomic binning, comparative biology and taxonomic classification.</title>
        <authorList>
            <person name="Goeker M."/>
        </authorList>
    </citation>
    <scope>NUCLEOTIDE SEQUENCE [LARGE SCALE GENOMIC DNA]</scope>
    <source>
        <strain evidence="1 2">DSM 23923</strain>
    </source>
</reference>
<dbReference type="EMBL" id="QUMS01000003">
    <property type="protein sequence ID" value="REG07221.1"/>
    <property type="molecule type" value="Genomic_DNA"/>
</dbReference>
<evidence type="ECO:0000313" key="1">
    <source>
        <dbReference type="EMBL" id="REG07221.1"/>
    </source>
</evidence>
<accession>A0A3E0A8G9</accession>
<name>A0A3E0A8G9_9CHLR</name>
<organism evidence="1 2">
    <name type="scientific">Pelolinea submarina</name>
    <dbReference type="NCBI Taxonomy" id="913107"/>
    <lineage>
        <taxon>Bacteria</taxon>
        <taxon>Bacillati</taxon>
        <taxon>Chloroflexota</taxon>
        <taxon>Anaerolineae</taxon>
        <taxon>Anaerolineales</taxon>
        <taxon>Anaerolineaceae</taxon>
        <taxon>Pelolinea</taxon>
    </lineage>
</organism>
<protein>
    <submittedName>
        <fullName evidence="1">Uncharacterized protein</fullName>
    </submittedName>
</protein>
<proteinExistence type="predicted"/>
<dbReference type="AlphaFoldDB" id="A0A3E0A8G9"/>